<feature type="domain" description="Peptidase C14 caspase" evidence="1">
    <location>
        <begin position="3"/>
        <end position="277"/>
    </location>
</feature>
<dbReference type="PANTHER" id="PTHR48104:SF30">
    <property type="entry name" value="METACASPASE-1"/>
    <property type="match status" value="1"/>
</dbReference>
<accession>A0ABW6MJ81</accession>
<dbReference type="PANTHER" id="PTHR48104">
    <property type="entry name" value="METACASPASE-4"/>
    <property type="match status" value="1"/>
</dbReference>
<dbReference type="Proteomes" id="UP001601303">
    <property type="component" value="Unassembled WGS sequence"/>
</dbReference>
<proteinExistence type="predicted"/>
<evidence type="ECO:0000313" key="2">
    <source>
        <dbReference type="EMBL" id="MFE9606189.1"/>
    </source>
</evidence>
<reference evidence="2 3" key="1">
    <citation type="submission" date="2024-10" db="EMBL/GenBank/DDBJ databases">
        <title>The Natural Products Discovery Center: Release of the First 8490 Sequenced Strains for Exploring Actinobacteria Biosynthetic Diversity.</title>
        <authorList>
            <person name="Kalkreuter E."/>
            <person name="Kautsar S.A."/>
            <person name="Yang D."/>
            <person name="Bader C.D."/>
            <person name="Teijaro C.N."/>
            <person name="Fluegel L."/>
            <person name="Davis C.M."/>
            <person name="Simpson J.R."/>
            <person name="Lauterbach L."/>
            <person name="Steele A.D."/>
            <person name="Gui C."/>
            <person name="Meng S."/>
            <person name="Li G."/>
            <person name="Viehrig K."/>
            <person name="Ye F."/>
            <person name="Su P."/>
            <person name="Kiefer A.F."/>
            <person name="Nichols A."/>
            <person name="Cepeda A.J."/>
            <person name="Yan W."/>
            <person name="Fan B."/>
            <person name="Jiang Y."/>
            <person name="Adhikari A."/>
            <person name="Zheng C.-J."/>
            <person name="Schuster L."/>
            <person name="Cowan T.M."/>
            <person name="Smanski M.J."/>
            <person name="Chevrette M.G."/>
            <person name="De Carvalho L.P.S."/>
            <person name="Shen B."/>
        </authorList>
    </citation>
    <scope>NUCLEOTIDE SEQUENCE [LARGE SCALE GENOMIC DNA]</scope>
    <source>
        <strain evidence="2 3">NPDC006488</strain>
    </source>
</reference>
<keyword evidence="3" id="KW-1185">Reference proteome</keyword>
<gene>
    <name evidence="2" type="ORF">ACFYNQ_47600</name>
</gene>
<dbReference type="InterPro" id="IPR050452">
    <property type="entry name" value="Metacaspase"/>
</dbReference>
<comment type="caution">
    <text evidence="2">The sequence shown here is derived from an EMBL/GenBank/DDBJ whole genome shotgun (WGS) entry which is preliminary data.</text>
</comment>
<evidence type="ECO:0000259" key="1">
    <source>
        <dbReference type="Pfam" id="PF00656"/>
    </source>
</evidence>
<name>A0ABW6MJ81_9ACTN</name>
<dbReference type="RefSeq" id="WP_388114884.1">
    <property type="nucleotide sequence ID" value="NZ_JBIAHM010000024.1"/>
</dbReference>
<organism evidence="2 3">
    <name type="scientific">Streptomyces hokutonensis</name>
    <dbReference type="NCBI Taxonomy" id="1306990"/>
    <lineage>
        <taxon>Bacteria</taxon>
        <taxon>Bacillati</taxon>
        <taxon>Actinomycetota</taxon>
        <taxon>Actinomycetes</taxon>
        <taxon>Kitasatosporales</taxon>
        <taxon>Streptomycetaceae</taxon>
        <taxon>Streptomyces</taxon>
    </lineage>
</organism>
<dbReference type="InterPro" id="IPR011600">
    <property type="entry name" value="Pept_C14_caspase"/>
</dbReference>
<dbReference type="Pfam" id="PF00656">
    <property type="entry name" value="Peptidase_C14"/>
    <property type="match status" value="1"/>
</dbReference>
<protein>
    <submittedName>
        <fullName evidence="2">Caspase family protein</fullName>
    </submittedName>
</protein>
<evidence type="ECO:0000313" key="3">
    <source>
        <dbReference type="Proteomes" id="UP001601303"/>
    </source>
</evidence>
<sequence>MTNRALLVGLDVYPNPANNLNSCVKDTYAFRELLNQYDFTDADVRFLHNGDANLANVRDGLDWLFDGAQPGDRRVFFESSHGYRYLKDGVMTEVLCLYDEFLEDTELSRRSHTIPEGVLTVVLDSCHSGGMDKLFVFDGMTQIARTKVFHADPEMERQKAFEVNSGADSMAPVKFFGRASTASASVASKNFAKALSLDPMAKDAGEPEVELNAVLLTACRADETAAAGSSATNGLSAFTFALTEQSDITSITVSALCDQVVGRLQGLNMRQTPTVFAPSDQQYLLSDTFISEQPVTEPTDWWGELFGTAEEGAGAGKSGVFDMSAGSTITETKEYTGMTTTAPSIHTTIESVLGSIAKNAGGASSNGAATPAKALGYLDDVAACAANLVPAVAAASRNSKAPVVRPALSDPARLQDKSFWDDVIGVANTVVHVAGPILNALPKEMVTQGSGQAGQSLAQQIAPERLHNKDFWSSAFGALETIVPQLIDVAAGKEFSKDLTLTVPPEYAQQKGWFDDVMSVVQVAAPIVLAAL</sequence>
<dbReference type="Gene3D" id="3.40.50.1460">
    <property type="match status" value="1"/>
</dbReference>
<dbReference type="EMBL" id="JBIAHM010000024">
    <property type="protein sequence ID" value="MFE9606189.1"/>
    <property type="molecule type" value="Genomic_DNA"/>
</dbReference>